<dbReference type="EMBL" id="AP018828">
    <property type="protein sequence ID" value="BBF82040.1"/>
    <property type="molecule type" value="Genomic_DNA"/>
</dbReference>
<dbReference type="PANTHER" id="PTHR43133">
    <property type="entry name" value="RNA POLYMERASE ECF-TYPE SIGMA FACTO"/>
    <property type="match status" value="1"/>
</dbReference>
<keyword evidence="2" id="KW-0805">Transcription regulation</keyword>
<keyword evidence="4" id="KW-0804">Transcription</keyword>
<dbReference type="GO" id="GO:0003677">
    <property type="term" value="F:DNA binding"/>
    <property type="evidence" value="ECO:0007669"/>
    <property type="project" value="InterPro"/>
</dbReference>
<comment type="similarity">
    <text evidence="1">Belongs to the sigma-70 factor family. ECF subfamily.</text>
</comment>
<dbReference type="Proteomes" id="UP000278756">
    <property type="component" value="Chromosome 2"/>
</dbReference>
<dbReference type="GO" id="GO:0016987">
    <property type="term" value="F:sigma factor activity"/>
    <property type="evidence" value="ECO:0007669"/>
    <property type="project" value="UniProtKB-KW"/>
</dbReference>
<protein>
    <submittedName>
        <fullName evidence="7">RNA polymerase sigma-70 factor, ECF subfamily</fullName>
    </submittedName>
</protein>
<dbReference type="Pfam" id="PF04542">
    <property type="entry name" value="Sigma70_r2"/>
    <property type="match status" value="1"/>
</dbReference>
<dbReference type="NCBIfam" id="TIGR02937">
    <property type="entry name" value="sigma70-ECF"/>
    <property type="match status" value="1"/>
</dbReference>
<dbReference type="InterPro" id="IPR039425">
    <property type="entry name" value="RNA_pol_sigma-70-like"/>
</dbReference>
<dbReference type="InterPro" id="IPR013249">
    <property type="entry name" value="RNA_pol_sigma70_r4_t2"/>
</dbReference>
<dbReference type="InterPro" id="IPR013325">
    <property type="entry name" value="RNA_pol_sigma_r2"/>
</dbReference>
<keyword evidence="3" id="KW-0731">Sigma factor</keyword>
<evidence type="ECO:0000256" key="3">
    <source>
        <dbReference type="ARBA" id="ARBA00023082"/>
    </source>
</evidence>
<evidence type="ECO:0000313" key="8">
    <source>
        <dbReference type="Proteomes" id="UP000278756"/>
    </source>
</evidence>
<dbReference type="RefSeq" id="WP_126423663.1">
    <property type="nucleotide sequence ID" value="NZ_AP018828.1"/>
</dbReference>
<dbReference type="Gene3D" id="1.10.1740.10">
    <property type="match status" value="1"/>
</dbReference>
<dbReference type="Pfam" id="PF08281">
    <property type="entry name" value="Sigma70_r4_2"/>
    <property type="match status" value="1"/>
</dbReference>
<proteinExistence type="inferred from homology"/>
<dbReference type="GO" id="GO:0006352">
    <property type="term" value="P:DNA-templated transcription initiation"/>
    <property type="evidence" value="ECO:0007669"/>
    <property type="project" value="InterPro"/>
</dbReference>
<name>A0A3G9G409_9CAUL</name>
<dbReference type="PANTHER" id="PTHR43133:SF51">
    <property type="entry name" value="RNA POLYMERASE SIGMA FACTOR"/>
    <property type="match status" value="1"/>
</dbReference>
<dbReference type="AlphaFoldDB" id="A0A3G9G409"/>
<evidence type="ECO:0000256" key="1">
    <source>
        <dbReference type="ARBA" id="ARBA00010641"/>
    </source>
</evidence>
<dbReference type="InterPro" id="IPR013324">
    <property type="entry name" value="RNA_pol_sigma_r3/r4-like"/>
</dbReference>
<evidence type="ECO:0000259" key="6">
    <source>
        <dbReference type="Pfam" id="PF08281"/>
    </source>
</evidence>
<dbReference type="InterPro" id="IPR036388">
    <property type="entry name" value="WH-like_DNA-bd_sf"/>
</dbReference>
<evidence type="ECO:0000313" key="7">
    <source>
        <dbReference type="EMBL" id="BBF82040.1"/>
    </source>
</evidence>
<gene>
    <name evidence="7" type="ORF">EM6_2660</name>
</gene>
<organism evidence="7 8">
    <name type="scientific">Asticcacaulis excentricus</name>
    <dbReference type="NCBI Taxonomy" id="78587"/>
    <lineage>
        <taxon>Bacteria</taxon>
        <taxon>Pseudomonadati</taxon>
        <taxon>Pseudomonadota</taxon>
        <taxon>Alphaproteobacteria</taxon>
        <taxon>Caulobacterales</taxon>
        <taxon>Caulobacteraceae</taxon>
        <taxon>Asticcacaulis</taxon>
    </lineage>
</organism>
<feature type="domain" description="RNA polymerase sigma-70 region 2" evidence="5">
    <location>
        <begin position="33"/>
        <end position="99"/>
    </location>
</feature>
<reference evidence="8" key="2">
    <citation type="journal article" date="2017" name="Plant Physiol. Biochem.">
        <title>Differential oxidative and antioxidative response of duckweed Lemna minor toward plant growth promoting/inhibiting bacteria.</title>
        <authorList>
            <person name="Ishizawa H."/>
            <person name="Kuroda M."/>
            <person name="Morikawa M."/>
            <person name="Ike M."/>
        </authorList>
    </citation>
    <scope>NUCLEOTIDE SEQUENCE [LARGE SCALE GENOMIC DNA]</scope>
    <source>
        <strain evidence="8">M6</strain>
    </source>
</reference>
<evidence type="ECO:0000256" key="2">
    <source>
        <dbReference type="ARBA" id="ARBA00023015"/>
    </source>
</evidence>
<reference evidence="8" key="1">
    <citation type="journal article" date="2017" name="Biotechnol. Biofuels">
        <title>Evaluation of environmental bacterial communities as a factor affecting the growth of duckweed Lemna minor.</title>
        <authorList>
            <person name="Ishizawa H."/>
            <person name="Kuroda M."/>
            <person name="Morikawa M."/>
            <person name="Ike M."/>
        </authorList>
    </citation>
    <scope>NUCLEOTIDE SEQUENCE [LARGE SCALE GENOMIC DNA]</scope>
    <source>
        <strain evidence="8">M6</strain>
    </source>
</reference>
<dbReference type="Gene3D" id="1.10.10.10">
    <property type="entry name" value="Winged helix-like DNA-binding domain superfamily/Winged helix DNA-binding domain"/>
    <property type="match status" value="1"/>
</dbReference>
<dbReference type="OrthoDB" id="9784272at2"/>
<accession>A0A3G9G409</accession>
<evidence type="ECO:0000259" key="5">
    <source>
        <dbReference type="Pfam" id="PF04542"/>
    </source>
</evidence>
<evidence type="ECO:0000256" key="4">
    <source>
        <dbReference type="ARBA" id="ARBA00023163"/>
    </source>
</evidence>
<dbReference type="InterPro" id="IPR014284">
    <property type="entry name" value="RNA_pol_sigma-70_dom"/>
</dbReference>
<dbReference type="InterPro" id="IPR007627">
    <property type="entry name" value="RNA_pol_sigma70_r2"/>
</dbReference>
<feature type="domain" description="RNA polymerase sigma factor 70 region 4 type 2" evidence="6">
    <location>
        <begin position="128"/>
        <end position="179"/>
    </location>
</feature>
<sequence length="195" mass="21350">MSAPSSAAGYRHLSDHDLIAQAVLGASDAFGELVRRHSAALRTHLRRMGAQGADADDMAQEAFITAYERLTEYRADGPFLNWLKMIAARRYLRKVKTTQKYLLVEDVTPYETAPDLHQAGQNEGAARDLDGALSRLKPAERLCVTLNISGGLSHQDVSNETGLPLGTVKSHIKRGLTQLRAMLDMAEAVPAVIER</sequence>
<dbReference type="SUPFAM" id="SSF88659">
    <property type="entry name" value="Sigma3 and sigma4 domains of RNA polymerase sigma factors"/>
    <property type="match status" value="1"/>
</dbReference>
<dbReference type="SUPFAM" id="SSF88946">
    <property type="entry name" value="Sigma2 domain of RNA polymerase sigma factors"/>
    <property type="match status" value="1"/>
</dbReference>